<dbReference type="PANTHER" id="PTHR11157:SF26">
    <property type="entry name" value="ELONGATION OF LONG CHAIN FATTY ACIDS PROTEIN 1"/>
    <property type="match status" value="1"/>
</dbReference>
<keyword evidence="8 11" id="KW-0443">Lipid metabolism</keyword>
<sequence>MKIRVPGLFAKFITTLQILQFVISCAILVHIGYLVHILGVPCDFDSNIFVLAMFMDTTYLILFINFFLQSYILGGGKAKYKSVAADSKKRK</sequence>
<dbReference type="GO" id="GO:0042761">
    <property type="term" value="P:very long-chain fatty acid biosynthetic process"/>
    <property type="evidence" value="ECO:0007669"/>
    <property type="project" value="TreeGrafter"/>
</dbReference>
<dbReference type="GO" id="GO:0034625">
    <property type="term" value="P:fatty acid elongation, monounsaturated fatty acid"/>
    <property type="evidence" value="ECO:0007669"/>
    <property type="project" value="TreeGrafter"/>
</dbReference>
<evidence type="ECO:0000256" key="5">
    <source>
        <dbReference type="ARBA" id="ARBA00022692"/>
    </source>
</evidence>
<comment type="subcellular location">
    <subcellularLocation>
        <location evidence="1">Membrane</location>
        <topology evidence="1">Multi-pass membrane protein</topology>
    </subcellularLocation>
</comment>
<dbReference type="Pfam" id="PF01151">
    <property type="entry name" value="ELO"/>
    <property type="match status" value="1"/>
</dbReference>
<keyword evidence="6 11" id="KW-0276">Fatty acid metabolism</keyword>
<accession>A0A0B1RZB9</accession>
<dbReference type="Proteomes" id="UP000053660">
    <property type="component" value="Unassembled WGS sequence"/>
</dbReference>
<comment type="similarity">
    <text evidence="11">Belongs to the ELO family.</text>
</comment>
<comment type="catalytic activity">
    <reaction evidence="11">
        <text>a very-long-chain acyl-CoA + malonyl-CoA + H(+) = a very-long-chain 3-oxoacyl-CoA + CO2 + CoA</text>
        <dbReference type="Rhea" id="RHEA:32727"/>
        <dbReference type="ChEBI" id="CHEBI:15378"/>
        <dbReference type="ChEBI" id="CHEBI:16526"/>
        <dbReference type="ChEBI" id="CHEBI:57287"/>
        <dbReference type="ChEBI" id="CHEBI:57384"/>
        <dbReference type="ChEBI" id="CHEBI:90725"/>
        <dbReference type="ChEBI" id="CHEBI:90736"/>
        <dbReference type="EC" id="2.3.1.199"/>
    </reaction>
</comment>
<dbReference type="GO" id="GO:0019367">
    <property type="term" value="P:fatty acid elongation, saturated fatty acid"/>
    <property type="evidence" value="ECO:0007669"/>
    <property type="project" value="TreeGrafter"/>
</dbReference>
<evidence type="ECO:0000313" key="13">
    <source>
        <dbReference type="Proteomes" id="UP000053660"/>
    </source>
</evidence>
<dbReference type="InterPro" id="IPR002076">
    <property type="entry name" value="ELO_fam"/>
</dbReference>
<dbReference type="EMBL" id="KN611627">
    <property type="protein sequence ID" value="KHJ76567.1"/>
    <property type="molecule type" value="Genomic_DNA"/>
</dbReference>
<evidence type="ECO:0000256" key="8">
    <source>
        <dbReference type="ARBA" id="ARBA00023098"/>
    </source>
</evidence>
<keyword evidence="5 11" id="KW-0812">Transmembrane</keyword>
<feature type="transmembrane region" description="Helical" evidence="11">
    <location>
        <begin position="12"/>
        <end position="36"/>
    </location>
</feature>
<dbReference type="UniPathway" id="UPA00094"/>
<feature type="transmembrane region" description="Helical" evidence="11">
    <location>
        <begin position="48"/>
        <end position="68"/>
    </location>
</feature>
<keyword evidence="7 11" id="KW-1133">Transmembrane helix</keyword>
<evidence type="ECO:0000256" key="6">
    <source>
        <dbReference type="ARBA" id="ARBA00022832"/>
    </source>
</evidence>
<keyword evidence="9 11" id="KW-0472">Membrane</keyword>
<dbReference type="EC" id="2.3.1.199" evidence="11"/>
<comment type="pathway">
    <text evidence="2">Lipid metabolism; fatty acid biosynthesis.</text>
</comment>
<protein>
    <recommendedName>
        <fullName evidence="11">Elongation of very long chain fatty acids protein</fullName>
        <ecNumber evidence="11">2.3.1.199</ecNumber>
    </recommendedName>
    <alternativeName>
        <fullName evidence="11">Very-long-chain 3-oxoacyl-CoA synthase</fullName>
    </alternativeName>
</protein>
<gene>
    <name evidence="12" type="ORF">OESDEN_23813</name>
</gene>
<evidence type="ECO:0000256" key="7">
    <source>
        <dbReference type="ARBA" id="ARBA00022989"/>
    </source>
</evidence>
<reference evidence="12 13" key="1">
    <citation type="submission" date="2014-03" db="EMBL/GenBank/DDBJ databases">
        <title>Draft genome of the hookworm Oesophagostomum dentatum.</title>
        <authorList>
            <person name="Mitreva M."/>
        </authorList>
    </citation>
    <scope>NUCLEOTIDE SEQUENCE [LARGE SCALE GENOMIC DNA]</scope>
    <source>
        <strain evidence="12 13">OD-Hann</strain>
    </source>
</reference>
<keyword evidence="3 11" id="KW-0444">Lipid biosynthesis</keyword>
<evidence type="ECO:0000256" key="1">
    <source>
        <dbReference type="ARBA" id="ARBA00004141"/>
    </source>
</evidence>
<dbReference type="GO" id="GO:0009922">
    <property type="term" value="F:fatty acid elongase activity"/>
    <property type="evidence" value="ECO:0007669"/>
    <property type="project" value="UniProtKB-EC"/>
</dbReference>
<dbReference type="AlphaFoldDB" id="A0A0B1RZB9"/>
<name>A0A0B1RZB9_OESDE</name>
<comment type="caution">
    <text evidence="11">Lacks conserved residue(s) required for the propagation of feature annotation.</text>
</comment>
<evidence type="ECO:0000256" key="9">
    <source>
        <dbReference type="ARBA" id="ARBA00023136"/>
    </source>
</evidence>
<dbReference type="GO" id="GO:0005789">
    <property type="term" value="C:endoplasmic reticulum membrane"/>
    <property type="evidence" value="ECO:0007669"/>
    <property type="project" value="TreeGrafter"/>
</dbReference>
<organism evidence="12 13">
    <name type="scientific">Oesophagostomum dentatum</name>
    <name type="common">Nodular worm</name>
    <dbReference type="NCBI Taxonomy" id="61180"/>
    <lineage>
        <taxon>Eukaryota</taxon>
        <taxon>Metazoa</taxon>
        <taxon>Ecdysozoa</taxon>
        <taxon>Nematoda</taxon>
        <taxon>Chromadorea</taxon>
        <taxon>Rhabditida</taxon>
        <taxon>Rhabditina</taxon>
        <taxon>Rhabditomorpha</taxon>
        <taxon>Strongyloidea</taxon>
        <taxon>Strongylidae</taxon>
        <taxon>Oesophagostomum</taxon>
    </lineage>
</organism>
<evidence type="ECO:0000256" key="3">
    <source>
        <dbReference type="ARBA" id="ARBA00022516"/>
    </source>
</evidence>
<dbReference type="PROSITE" id="PS51257">
    <property type="entry name" value="PROKAR_LIPOPROTEIN"/>
    <property type="match status" value="1"/>
</dbReference>
<proteinExistence type="inferred from homology"/>
<keyword evidence="10 11" id="KW-0275">Fatty acid biosynthesis</keyword>
<evidence type="ECO:0000313" key="12">
    <source>
        <dbReference type="EMBL" id="KHJ76567.1"/>
    </source>
</evidence>
<dbReference type="GO" id="GO:0030148">
    <property type="term" value="P:sphingolipid biosynthetic process"/>
    <property type="evidence" value="ECO:0007669"/>
    <property type="project" value="TreeGrafter"/>
</dbReference>
<keyword evidence="4 11" id="KW-0808">Transferase</keyword>
<keyword evidence="13" id="KW-1185">Reference proteome</keyword>
<dbReference type="PANTHER" id="PTHR11157">
    <property type="entry name" value="FATTY ACID ACYL TRANSFERASE-RELATED"/>
    <property type="match status" value="1"/>
</dbReference>
<dbReference type="GO" id="GO:0034626">
    <property type="term" value="P:fatty acid elongation, polyunsaturated fatty acid"/>
    <property type="evidence" value="ECO:0007669"/>
    <property type="project" value="TreeGrafter"/>
</dbReference>
<evidence type="ECO:0000256" key="11">
    <source>
        <dbReference type="RuleBase" id="RU361115"/>
    </source>
</evidence>
<dbReference type="OrthoDB" id="10259681at2759"/>
<evidence type="ECO:0000256" key="4">
    <source>
        <dbReference type="ARBA" id="ARBA00022679"/>
    </source>
</evidence>
<evidence type="ECO:0000256" key="2">
    <source>
        <dbReference type="ARBA" id="ARBA00005194"/>
    </source>
</evidence>
<evidence type="ECO:0000256" key="10">
    <source>
        <dbReference type="ARBA" id="ARBA00023160"/>
    </source>
</evidence>